<feature type="transmembrane region" description="Helical" evidence="1">
    <location>
        <begin position="74"/>
        <end position="95"/>
    </location>
</feature>
<reference evidence="2 3" key="1">
    <citation type="submission" date="2018-08" db="EMBL/GenBank/DDBJ databases">
        <title>Aeromicrobium sp. M2KJ-4, whole genome shotgun sequence.</title>
        <authorList>
            <person name="Tuo L."/>
        </authorList>
    </citation>
    <scope>NUCLEOTIDE SEQUENCE [LARGE SCALE GENOMIC DNA]</scope>
    <source>
        <strain evidence="2 3">M2KJ-4</strain>
    </source>
</reference>
<protein>
    <recommendedName>
        <fullName evidence="4">DUF1772 domain-containing protein</fullName>
    </recommendedName>
</protein>
<proteinExistence type="predicted"/>
<gene>
    <name evidence="2" type="ORF">DX116_00650</name>
</gene>
<sequence length="138" mass="13847">MTPETALLVAGGLHLGFQAVVTVVVYPALATTRAADWDAVHAAHSRRISLVVGPLYLAIAAACLWVLVAGPHSAAALVSVAGHAVAAGVTATVAAPSHGRLGRAGSDGPDRAEIVRLLRADRARLLATAVALAAALLV</sequence>
<keyword evidence="3" id="KW-1185">Reference proteome</keyword>
<evidence type="ECO:0000313" key="2">
    <source>
        <dbReference type="EMBL" id="REK72192.1"/>
    </source>
</evidence>
<name>A0A371P8H0_9ACTN</name>
<dbReference type="Proteomes" id="UP000265581">
    <property type="component" value="Unassembled WGS sequence"/>
</dbReference>
<evidence type="ECO:0000313" key="3">
    <source>
        <dbReference type="Proteomes" id="UP000265581"/>
    </source>
</evidence>
<organism evidence="2 3">
    <name type="scientific">Aeromicrobium endophyticum</name>
    <dbReference type="NCBI Taxonomy" id="2292704"/>
    <lineage>
        <taxon>Bacteria</taxon>
        <taxon>Bacillati</taxon>
        <taxon>Actinomycetota</taxon>
        <taxon>Actinomycetes</taxon>
        <taxon>Propionibacteriales</taxon>
        <taxon>Nocardioidaceae</taxon>
        <taxon>Aeromicrobium</taxon>
    </lineage>
</organism>
<dbReference type="RefSeq" id="WP_119702325.1">
    <property type="nucleotide sequence ID" value="NZ_JBHSOI010000001.1"/>
</dbReference>
<feature type="transmembrane region" description="Helical" evidence="1">
    <location>
        <begin position="6"/>
        <end position="29"/>
    </location>
</feature>
<accession>A0A371P8H0</accession>
<dbReference type="OrthoDB" id="3405989at2"/>
<comment type="caution">
    <text evidence="2">The sequence shown here is derived from an EMBL/GenBank/DDBJ whole genome shotgun (WGS) entry which is preliminary data.</text>
</comment>
<feature type="transmembrane region" description="Helical" evidence="1">
    <location>
        <begin position="50"/>
        <end position="68"/>
    </location>
</feature>
<dbReference type="AlphaFoldDB" id="A0A371P8H0"/>
<evidence type="ECO:0000256" key="1">
    <source>
        <dbReference type="SAM" id="Phobius"/>
    </source>
</evidence>
<keyword evidence="1" id="KW-1133">Transmembrane helix</keyword>
<evidence type="ECO:0008006" key="4">
    <source>
        <dbReference type="Google" id="ProtNLM"/>
    </source>
</evidence>
<keyword evidence="1" id="KW-0472">Membrane</keyword>
<keyword evidence="1" id="KW-0812">Transmembrane</keyword>
<dbReference type="EMBL" id="QUBR01000001">
    <property type="protein sequence ID" value="REK72192.1"/>
    <property type="molecule type" value="Genomic_DNA"/>
</dbReference>